<gene>
    <name evidence="2" type="ORF">Tci_319323</name>
</gene>
<reference evidence="2" key="1">
    <citation type="journal article" date="2019" name="Sci. Rep.">
        <title>Draft genome of Tanacetum cinerariifolium, the natural source of mosquito coil.</title>
        <authorList>
            <person name="Yamashiro T."/>
            <person name="Shiraishi A."/>
            <person name="Satake H."/>
            <person name="Nakayama K."/>
        </authorList>
    </citation>
    <scope>NUCLEOTIDE SEQUENCE</scope>
</reference>
<evidence type="ECO:0008006" key="3">
    <source>
        <dbReference type="Google" id="ProtNLM"/>
    </source>
</evidence>
<comment type="caution">
    <text evidence="2">The sequence shown here is derived from an EMBL/GenBank/DDBJ whole genome shotgun (WGS) entry which is preliminary data.</text>
</comment>
<sequence length="498" mass="54926">MMPKTKRLQEYKILQVVSYAIDHVARPLLLFFSSENQLLWFRYQVVVADKPKVQKKRRRAGGASGYDHPPKKLGKDPSTSGDVSFSTGGKSLAAIQELFERSTLNVEVGVSATAIVPFVTSFVTLTLEHEGGDNTDSIFGPNLRTQRPAERFVISSDSFHHSSTNATDVKVTSIVRSPFSPPLVMIKAVATTAVAATTVGGVTSALVLRVGTEPIHASIFTNSTSVGTVGPDIVGPSQHARTELLVDTFYVSQEMDSESPHQIYIPKWNVINNFVLDDPEVARQTCFTAEVRLRFEHNYRERKKFEKKCNRQAHLSKEKDIKIANLKAHLSLKEAEATEAIRLRGQVAIVEATEAVQASQLDSLRERNLALEGEKSALEGQVVALESAVEYKDTKLVNAQVIKLNDDLSDLQLSFDELSTKTTFLESLKDSLTDQILCRGVRLDVMKCLQSLKYVAALGEAIGHATDKAKYVSTVLAFRDLNFNFLSLLESQSVGPLT</sequence>
<protein>
    <recommendedName>
        <fullName evidence="3">Transposase (Putative), gypsy type</fullName>
    </recommendedName>
</protein>
<dbReference type="EMBL" id="BKCJ010110388">
    <property type="protein sequence ID" value="GEX47348.1"/>
    <property type="molecule type" value="Genomic_DNA"/>
</dbReference>
<organism evidence="2">
    <name type="scientific">Tanacetum cinerariifolium</name>
    <name type="common">Dalmatian daisy</name>
    <name type="synonym">Chrysanthemum cinerariifolium</name>
    <dbReference type="NCBI Taxonomy" id="118510"/>
    <lineage>
        <taxon>Eukaryota</taxon>
        <taxon>Viridiplantae</taxon>
        <taxon>Streptophyta</taxon>
        <taxon>Embryophyta</taxon>
        <taxon>Tracheophyta</taxon>
        <taxon>Spermatophyta</taxon>
        <taxon>Magnoliopsida</taxon>
        <taxon>eudicotyledons</taxon>
        <taxon>Gunneridae</taxon>
        <taxon>Pentapetalae</taxon>
        <taxon>asterids</taxon>
        <taxon>campanulids</taxon>
        <taxon>Asterales</taxon>
        <taxon>Asteraceae</taxon>
        <taxon>Asteroideae</taxon>
        <taxon>Anthemideae</taxon>
        <taxon>Anthemidinae</taxon>
        <taxon>Tanacetum</taxon>
    </lineage>
</organism>
<proteinExistence type="predicted"/>
<evidence type="ECO:0000256" key="1">
    <source>
        <dbReference type="SAM" id="MobiDB-lite"/>
    </source>
</evidence>
<evidence type="ECO:0000313" key="2">
    <source>
        <dbReference type="EMBL" id="GEX47348.1"/>
    </source>
</evidence>
<dbReference type="AlphaFoldDB" id="A0A699H7G6"/>
<name>A0A699H7G6_TANCI</name>
<accession>A0A699H7G6</accession>
<feature type="region of interest" description="Disordered" evidence="1">
    <location>
        <begin position="54"/>
        <end position="85"/>
    </location>
</feature>